<dbReference type="EMBL" id="LKET01000067">
    <property type="protein sequence ID" value="KPU42564.1"/>
    <property type="molecule type" value="Genomic_DNA"/>
</dbReference>
<dbReference type="RefSeq" id="WP_054876831.1">
    <property type="nucleotide sequence ID" value="NZ_LKET01000067.1"/>
</dbReference>
<keyword evidence="3" id="KW-1185">Reference proteome</keyword>
<dbReference type="PANTHER" id="PTHR33121:SF76">
    <property type="entry name" value="SIGNALING PROTEIN"/>
    <property type="match status" value="1"/>
</dbReference>
<dbReference type="PROSITE" id="PS50883">
    <property type="entry name" value="EAL"/>
    <property type="match status" value="1"/>
</dbReference>
<dbReference type="PANTHER" id="PTHR33121">
    <property type="entry name" value="CYCLIC DI-GMP PHOSPHODIESTERASE PDEF"/>
    <property type="match status" value="1"/>
</dbReference>
<dbReference type="SUPFAM" id="SSF103190">
    <property type="entry name" value="Sensory domain-like"/>
    <property type="match status" value="1"/>
</dbReference>
<sequence>MQVVYDSYIKNNQEAFNIIDIINQKKLKVQFQPIVSINQKRICGLEGLIRGINIKNNEIIEPEMLFYAAAEINLIIELDRVCREKVLEAFKDIYDKNKDMLLFLNIDASILEKVVGSEYLINQVKRQSINPGSIVIEINESKVKDTNALKRFIDTYRKLGFLIALDDVGAGFSNLDRIPVARPDIIKIDISLIRSIYDNYYKQEIFRSLNTLSNKIGALVIAEGVETEEEAIEVMELGGNMIQGYYFSKPISINNELPAFIHDRIEDLADNFKVHMDKAIKKDRQDEKRILSAINNTIKRLKSTPMAEFHRKLIERLKENENVECLYVLDEKGIQVSETICSYYGEDTNMFFQPAEIGTDHSMKKYYYYLHDAGLGKYLTEPYISLATGSLCVTFSKPFKNIENKKYILCMDFNIRTDSAK</sequence>
<dbReference type="InterPro" id="IPR050706">
    <property type="entry name" value="Cyclic-di-GMP_PDE-like"/>
</dbReference>
<dbReference type="Pfam" id="PF00563">
    <property type="entry name" value="EAL"/>
    <property type="match status" value="1"/>
</dbReference>
<evidence type="ECO:0000313" key="2">
    <source>
        <dbReference type="EMBL" id="KPU42564.1"/>
    </source>
</evidence>
<organism evidence="2 3">
    <name type="scientific">Oxobacter pfennigii</name>
    <dbReference type="NCBI Taxonomy" id="36849"/>
    <lineage>
        <taxon>Bacteria</taxon>
        <taxon>Bacillati</taxon>
        <taxon>Bacillota</taxon>
        <taxon>Clostridia</taxon>
        <taxon>Eubacteriales</taxon>
        <taxon>Clostridiaceae</taxon>
        <taxon>Oxobacter</taxon>
    </lineage>
</organism>
<accession>A0A0P8WWA7</accession>
<dbReference type="Gene3D" id="3.30.450.20">
    <property type="entry name" value="PAS domain"/>
    <property type="match status" value="1"/>
</dbReference>
<dbReference type="SUPFAM" id="SSF141868">
    <property type="entry name" value="EAL domain-like"/>
    <property type="match status" value="1"/>
</dbReference>
<dbReference type="Proteomes" id="UP000050326">
    <property type="component" value="Unassembled WGS sequence"/>
</dbReference>
<dbReference type="Gene3D" id="3.20.20.450">
    <property type="entry name" value="EAL domain"/>
    <property type="match status" value="1"/>
</dbReference>
<dbReference type="STRING" id="36849.OXPF_38640"/>
<reference evidence="2 3" key="1">
    <citation type="submission" date="2015-09" db="EMBL/GenBank/DDBJ databases">
        <title>Genome sequence of Oxobacter pfennigii DSM 3222.</title>
        <authorList>
            <person name="Poehlein A."/>
            <person name="Bengelsdorf F.R."/>
            <person name="Schiel-Bengelsdorf B."/>
            <person name="Duerre P."/>
            <person name="Daniel R."/>
        </authorList>
    </citation>
    <scope>NUCLEOTIDE SEQUENCE [LARGE SCALE GENOMIC DNA]</scope>
    <source>
        <strain evidence="2 3">DSM 3222</strain>
    </source>
</reference>
<dbReference type="InterPro" id="IPR035919">
    <property type="entry name" value="EAL_sf"/>
</dbReference>
<dbReference type="CDD" id="cd18773">
    <property type="entry name" value="PDC1_HK_sensor"/>
    <property type="match status" value="1"/>
</dbReference>
<dbReference type="GO" id="GO:0071111">
    <property type="term" value="F:cyclic-guanylate-specific phosphodiesterase activity"/>
    <property type="evidence" value="ECO:0007669"/>
    <property type="project" value="InterPro"/>
</dbReference>
<dbReference type="AlphaFoldDB" id="A0A0P8WWA7"/>
<dbReference type="InterPro" id="IPR001633">
    <property type="entry name" value="EAL_dom"/>
</dbReference>
<gene>
    <name evidence="2" type="primary">ykuI</name>
    <name evidence="2" type="ORF">OXPF_38640</name>
</gene>
<dbReference type="OrthoDB" id="9813903at2"/>
<dbReference type="CDD" id="cd01948">
    <property type="entry name" value="EAL"/>
    <property type="match status" value="1"/>
</dbReference>
<dbReference type="PATRIC" id="fig|36849.3.peg.4087"/>
<evidence type="ECO:0000313" key="3">
    <source>
        <dbReference type="Proteomes" id="UP000050326"/>
    </source>
</evidence>
<name>A0A0P8WWA7_9CLOT</name>
<dbReference type="SMART" id="SM00052">
    <property type="entry name" value="EAL"/>
    <property type="match status" value="1"/>
</dbReference>
<feature type="domain" description="EAL" evidence="1">
    <location>
        <begin position="11"/>
        <end position="264"/>
    </location>
</feature>
<protein>
    <submittedName>
        <fullName evidence="2">Putative EAL-domain containing protein YkuI</fullName>
    </submittedName>
</protein>
<comment type="caution">
    <text evidence="2">The sequence shown here is derived from an EMBL/GenBank/DDBJ whole genome shotgun (WGS) entry which is preliminary data.</text>
</comment>
<evidence type="ECO:0000259" key="1">
    <source>
        <dbReference type="PROSITE" id="PS50883"/>
    </source>
</evidence>
<proteinExistence type="predicted"/>
<dbReference type="InterPro" id="IPR029151">
    <property type="entry name" value="Sensor-like_sf"/>
</dbReference>